<evidence type="ECO:0000256" key="1">
    <source>
        <dbReference type="SAM" id="Coils"/>
    </source>
</evidence>
<evidence type="ECO:0000313" key="3">
    <source>
        <dbReference type="Proteomes" id="UP000006316"/>
    </source>
</evidence>
<name>K6CIN3_9BACI</name>
<protein>
    <recommendedName>
        <fullName evidence="4">Polyhydroxyalkanoate biosynthesis repressor PhaR</fullName>
    </recommendedName>
</protein>
<comment type="caution">
    <text evidence="2">The sequence shown here is derived from an EMBL/GenBank/DDBJ whole genome shotgun (WGS) entry which is preliminary data.</text>
</comment>
<dbReference type="STRING" id="1117379.BABA_03934"/>
<dbReference type="EMBL" id="AJLS01000035">
    <property type="protein sequence ID" value="EKN70980.1"/>
    <property type="molecule type" value="Genomic_DNA"/>
</dbReference>
<dbReference type="OrthoDB" id="5244350at2"/>
<proteinExistence type="predicted"/>
<dbReference type="PATRIC" id="fig|1117379.3.peg.811"/>
<keyword evidence="3" id="KW-1185">Reference proteome</keyword>
<evidence type="ECO:0008006" key="4">
    <source>
        <dbReference type="Google" id="ProtNLM"/>
    </source>
</evidence>
<dbReference type="RefSeq" id="WP_007083822.1">
    <property type="nucleotide sequence ID" value="NZ_AJLS01000035.1"/>
</dbReference>
<sequence length="192" mass="22679">MADQRTFDPYEPFKKFNDLWEKQANEMIHSWTNNREFVEFSKVSSDIQSRYLEMFKKGHELFANQLNLPTKNDVANVAKLSIQTEEKLDTLEEQIWNLQASMDTSNKEIYSLVEVSREISKLTKQLRTEQVKYKKELEKVSELYSEIQEIKSELAQNFDLKEEIAALKRQVDENLGKHKKHEREFELAAAAK</sequence>
<reference evidence="2 3" key="1">
    <citation type="journal article" date="2012" name="Front. Microbiol.">
        <title>Redundancy and modularity in membrane-associated dissimilatory nitrate reduction in Bacillus.</title>
        <authorList>
            <person name="Heylen K."/>
            <person name="Keltjens J."/>
        </authorList>
    </citation>
    <scope>NUCLEOTIDE SEQUENCE [LARGE SCALE GENOMIC DNA]</scope>
    <source>
        <strain evidence="3">LMG 21833T</strain>
    </source>
</reference>
<feature type="coiled-coil region" evidence="1">
    <location>
        <begin position="74"/>
        <end position="184"/>
    </location>
</feature>
<dbReference type="eggNOG" id="ENOG5030DFI">
    <property type="taxonomic scope" value="Bacteria"/>
</dbReference>
<accession>K6CIN3</accession>
<dbReference type="Proteomes" id="UP000006316">
    <property type="component" value="Unassembled WGS sequence"/>
</dbReference>
<gene>
    <name evidence="2" type="ORF">BABA_03934</name>
</gene>
<organism evidence="2 3">
    <name type="scientific">Neobacillus bataviensis LMG 21833</name>
    <dbReference type="NCBI Taxonomy" id="1117379"/>
    <lineage>
        <taxon>Bacteria</taxon>
        <taxon>Bacillati</taxon>
        <taxon>Bacillota</taxon>
        <taxon>Bacilli</taxon>
        <taxon>Bacillales</taxon>
        <taxon>Bacillaceae</taxon>
        <taxon>Neobacillus</taxon>
    </lineage>
</organism>
<dbReference type="AlphaFoldDB" id="K6CIN3"/>
<evidence type="ECO:0000313" key="2">
    <source>
        <dbReference type="EMBL" id="EKN70980.1"/>
    </source>
</evidence>
<keyword evidence="1" id="KW-0175">Coiled coil</keyword>